<reference evidence="2 3" key="1">
    <citation type="journal article" date="2009" name="PLoS ONE">
        <title>Complete genome sequence of the aerobic CO-oxidizing thermophile Thermomicrobium roseum.</title>
        <authorList>
            <person name="Wu D."/>
            <person name="Raymond J."/>
            <person name="Wu M."/>
            <person name="Chatterji S."/>
            <person name="Ren Q."/>
            <person name="Graham J.E."/>
            <person name="Bryant D.A."/>
            <person name="Robb F."/>
            <person name="Colman A."/>
            <person name="Tallon L.J."/>
            <person name="Badger J.H."/>
            <person name="Madupu R."/>
            <person name="Ward N.L."/>
            <person name="Eisen J.A."/>
        </authorList>
    </citation>
    <scope>NUCLEOTIDE SEQUENCE [LARGE SCALE GENOMIC DNA]</scope>
    <source>
        <strain evidence="3">ATCC 27502 / DSM 5159 / P-2</strain>
        <plasmid evidence="2">unnamed</plasmid>
    </source>
</reference>
<dbReference type="HOGENOM" id="CLU_3206384_0_0_0"/>
<dbReference type="KEGG" id="tro:trd_A0124"/>
<accession>B9L2W0</accession>
<proteinExistence type="predicted"/>
<evidence type="ECO:0000313" key="2">
    <source>
        <dbReference type="EMBL" id="ACM06493.1"/>
    </source>
</evidence>
<evidence type="ECO:0000313" key="3">
    <source>
        <dbReference type="Proteomes" id="UP000000447"/>
    </source>
</evidence>
<gene>
    <name evidence="2" type="ordered locus">trd_A0124</name>
</gene>
<dbReference type="AlphaFoldDB" id="B9L2W0"/>
<name>B9L2W0_THERP</name>
<keyword evidence="2" id="KW-0614">Plasmid</keyword>
<protein>
    <submittedName>
        <fullName evidence="2">Uncharacterized protein</fullName>
    </submittedName>
</protein>
<geneLocation type="plasmid" evidence="3">
    <name>Tros</name>
</geneLocation>
<feature type="region of interest" description="Disordered" evidence="1">
    <location>
        <begin position="1"/>
        <end position="45"/>
    </location>
</feature>
<sequence>MPLERLAFVSRGNHSAQRAAPGLGAADSDEPPAYAVDYPTPVQGG</sequence>
<dbReference type="EMBL" id="CP001276">
    <property type="protein sequence ID" value="ACM06493.1"/>
    <property type="molecule type" value="Genomic_DNA"/>
</dbReference>
<evidence type="ECO:0000256" key="1">
    <source>
        <dbReference type="SAM" id="MobiDB-lite"/>
    </source>
</evidence>
<dbReference type="Proteomes" id="UP000000447">
    <property type="component" value="Plasmid unnamed"/>
</dbReference>
<organism evidence="2 3">
    <name type="scientific">Thermomicrobium roseum (strain ATCC 27502 / DSM 5159 / P-2)</name>
    <dbReference type="NCBI Taxonomy" id="309801"/>
    <lineage>
        <taxon>Bacteria</taxon>
        <taxon>Pseudomonadati</taxon>
        <taxon>Thermomicrobiota</taxon>
        <taxon>Thermomicrobia</taxon>
        <taxon>Thermomicrobiales</taxon>
        <taxon>Thermomicrobiaceae</taxon>
        <taxon>Thermomicrobium</taxon>
    </lineage>
</organism>
<keyword evidence="3" id="KW-1185">Reference proteome</keyword>